<evidence type="ECO:0008006" key="3">
    <source>
        <dbReference type="Google" id="ProtNLM"/>
    </source>
</evidence>
<reference evidence="1 2" key="1">
    <citation type="submission" date="2016-06" db="EMBL/GenBank/DDBJ databases">
        <authorList>
            <person name="Haines A.N."/>
            <person name="Council K.R."/>
        </authorList>
    </citation>
    <scope>NUCLEOTIDE SEQUENCE [LARGE SCALE GENOMIC DNA]</scope>
    <source>
        <strain evidence="1 2">SP158-29</strain>
    </source>
</reference>
<dbReference type="AlphaFoldDB" id="A0A854WDU0"/>
<dbReference type="InterPro" id="IPR058532">
    <property type="entry name" value="YjbR/MT2646/Rv2570-like"/>
</dbReference>
<comment type="caution">
    <text evidence="1">The sequence shown here is derived from an EMBL/GenBank/DDBJ whole genome shotgun (WGS) entry which is preliminary data.</text>
</comment>
<dbReference type="RefSeq" id="WP_096633697.1">
    <property type="nucleotide sequence ID" value="NZ_NSGR01000008.1"/>
</dbReference>
<accession>A0A854WDU0</accession>
<dbReference type="Proteomes" id="UP000217465">
    <property type="component" value="Unassembled WGS sequence"/>
</dbReference>
<dbReference type="InterPro" id="IPR015947">
    <property type="entry name" value="PUA-like_sf"/>
</dbReference>
<dbReference type="InterPro" id="IPR038056">
    <property type="entry name" value="YjbR-like_sf"/>
</dbReference>
<gene>
    <name evidence="1" type="ORF">A9Y57_01494</name>
</gene>
<organism evidence="1 2">
    <name type="scientific">Streptococcus parauberis</name>
    <dbReference type="NCBI Taxonomy" id="1348"/>
    <lineage>
        <taxon>Bacteria</taxon>
        <taxon>Bacillati</taxon>
        <taxon>Bacillota</taxon>
        <taxon>Bacilli</taxon>
        <taxon>Lactobacillales</taxon>
        <taxon>Streptococcaceae</taxon>
        <taxon>Streptococcus</taxon>
    </lineage>
</organism>
<protein>
    <recommendedName>
        <fullName evidence="3">MmcQ family protein</fullName>
    </recommendedName>
</protein>
<sequence>MFNPALLFSKQVVDYNLLADFGFIKQPDQSYTYQTTIMDGAFQVNITVFSNKQIDTDIIDLDMNEPYHAIYANNRSGYVAEVRQAYTEVLEDFTGRCCQEMPFLSTQMNRMATKIADSFGDSWDKPFEKANEYTSYRVAGKWYALVYPAKGEKLEGIADDKKDKDFEVVNLKVKPSDMAELLALEGVYPAYHMSKKSWVSVLLDDQISDQVLWRLLSESRRLVAPSALANPEGGPDYWVIPANLKYYDIDREFAANPEILWTQKASIKAGDYLFIYITAPTKAIRYACQVLEANIPNNGYRKKTGINQLMRLRMLEYYPDNQITFDVMKAHGVTAVRGPRRVHPDLLTYLKSHQLLKEKY</sequence>
<dbReference type="SUPFAM" id="SSF88697">
    <property type="entry name" value="PUA domain-like"/>
    <property type="match status" value="1"/>
</dbReference>
<dbReference type="SUPFAM" id="SSF142906">
    <property type="entry name" value="YjbR-like"/>
    <property type="match status" value="1"/>
</dbReference>
<name>A0A854WDU0_9STRE</name>
<proteinExistence type="predicted"/>
<dbReference type="InterPro" id="IPR007351">
    <property type="entry name" value="YjbR"/>
</dbReference>
<dbReference type="EMBL" id="NSGR01000008">
    <property type="protein sequence ID" value="PCH12775.1"/>
    <property type="molecule type" value="Genomic_DNA"/>
</dbReference>
<dbReference type="Pfam" id="PF04237">
    <property type="entry name" value="YjbR"/>
    <property type="match status" value="1"/>
</dbReference>
<dbReference type="PANTHER" id="PTHR35145">
    <property type="entry name" value="CYTOPLASMIC PROTEIN-RELATED"/>
    <property type="match status" value="1"/>
</dbReference>
<evidence type="ECO:0000313" key="1">
    <source>
        <dbReference type="EMBL" id="PCH12775.1"/>
    </source>
</evidence>
<evidence type="ECO:0000313" key="2">
    <source>
        <dbReference type="Proteomes" id="UP000217465"/>
    </source>
</evidence>
<dbReference type="PANTHER" id="PTHR35145:SF1">
    <property type="entry name" value="CYTOPLASMIC PROTEIN"/>
    <property type="match status" value="1"/>
</dbReference>
<dbReference type="Gene3D" id="3.90.1150.30">
    <property type="match status" value="1"/>
</dbReference>